<keyword evidence="4" id="KW-1133">Transmembrane helix</keyword>
<organism evidence="5 6">
    <name type="scientific">Bianquea renquensis</name>
    <dbReference type="NCBI Taxonomy" id="2763661"/>
    <lineage>
        <taxon>Bacteria</taxon>
        <taxon>Bacillati</taxon>
        <taxon>Bacillota</taxon>
        <taxon>Clostridia</taxon>
        <taxon>Eubacteriales</taxon>
        <taxon>Bianqueaceae</taxon>
        <taxon>Bianquea</taxon>
    </lineage>
</organism>
<feature type="transmembrane region" description="Helical" evidence="4">
    <location>
        <begin position="261"/>
        <end position="280"/>
    </location>
</feature>
<dbReference type="GO" id="GO:0009003">
    <property type="term" value="F:signal peptidase activity"/>
    <property type="evidence" value="ECO:0007669"/>
    <property type="project" value="UniProtKB-EC"/>
</dbReference>
<keyword evidence="4" id="KW-0812">Transmembrane</keyword>
<dbReference type="Proteomes" id="UP000657006">
    <property type="component" value="Unassembled WGS sequence"/>
</dbReference>
<keyword evidence="2" id="KW-0175">Coiled coil</keyword>
<comment type="caution">
    <text evidence="5">The sequence shown here is derived from an EMBL/GenBank/DDBJ whole genome shotgun (WGS) entry which is preliminary data.</text>
</comment>
<proteinExistence type="predicted"/>
<evidence type="ECO:0000256" key="1">
    <source>
        <dbReference type="NCBIfam" id="TIGR02228"/>
    </source>
</evidence>
<dbReference type="GO" id="GO:0016020">
    <property type="term" value="C:membrane"/>
    <property type="evidence" value="ECO:0007669"/>
    <property type="project" value="UniProtKB-UniRule"/>
</dbReference>
<reference evidence="5" key="1">
    <citation type="submission" date="2020-08" db="EMBL/GenBank/DDBJ databases">
        <title>Genome public.</title>
        <authorList>
            <person name="Liu C."/>
            <person name="Sun Q."/>
        </authorList>
    </citation>
    <scope>NUCLEOTIDE SEQUENCE</scope>
    <source>
        <strain evidence="5">NSJ-32</strain>
    </source>
</reference>
<keyword evidence="6" id="KW-1185">Reference proteome</keyword>
<feature type="region of interest" description="Disordered" evidence="3">
    <location>
        <begin position="1"/>
        <end position="22"/>
    </location>
</feature>
<accession>A0A926I2Z3</accession>
<dbReference type="InterPro" id="IPR019533">
    <property type="entry name" value="Peptidase_S26"/>
</dbReference>
<evidence type="ECO:0000313" key="6">
    <source>
        <dbReference type="Proteomes" id="UP000657006"/>
    </source>
</evidence>
<evidence type="ECO:0000256" key="2">
    <source>
        <dbReference type="SAM" id="Coils"/>
    </source>
</evidence>
<dbReference type="GO" id="GO:0004252">
    <property type="term" value="F:serine-type endopeptidase activity"/>
    <property type="evidence" value="ECO:0007669"/>
    <property type="project" value="UniProtKB-UniRule"/>
</dbReference>
<dbReference type="EMBL" id="JACRSQ010000025">
    <property type="protein sequence ID" value="MBC8544596.1"/>
    <property type="molecule type" value="Genomic_DNA"/>
</dbReference>
<feature type="compositionally biased region" description="Basic and acidic residues" evidence="3">
    <location>
        <begin position="86"/>
        <end position="97"/>
    </location>
</feature>
<dbReference type="GO" id="GO:0006465">
    <property type="term" value="P:signal peptide processing"/>
    <property type="evidence" value="ECO:0007669"/>
    <property type="project" value="UniProtKB-UniRule"/>
</dbReference>
<evidence type="ECO:0000256" key="3">
    <source>
        <dbReference type="SAM" id="MobiDB-lite"/>
    </source>
</evidence>
<dbReference type="RefSeq" id="WP_249289981.1">
    <property type="nucleotide sequence ID" value="NZ_JACRSQ010000025.1"/>
</dbReference>
<gene>
    <name evidence="5" type="ORF">H8730_13695</name>
</gene>
<dbReference type="NCBIfam" id="TIGR02228">
    <property type="entry name" value="sigpep_I_arch"/>
    <property type="match status" value="1"/>
</dbReference>
<dbReference type="InterPro" id="IPR001733">
    <property type="entry name" value="Peptidase_S26B"/>
</dbReference>
<dbReference type="EC" id="3.4.21.89" evidence="1"/>
<sequence>MRDEQEQSIKEKTSPPREDPRIDVLIGAYRNLAVKVDLLQEQILEQEKELTRQDKRLADAILAEAQRKRIPGEEGHAPPAACSEPMPDKLGEKREPVGQESKPQHSASAKAGPKKGRAWKIMGECVFYGLLLLLILTALFIRTTSDGSPRSLAGYSGMIVLTESMQSEIPKGSLVIAKTVDPDMLQIGDDITYMANQTTSVTHRIVGIIENYENTGQRAFTTQGIMNAQPDKQPVPAVNVVGKVVFHSETLGLAASFIRSYWPLLLLVLAVGLALIHVLGRIFKSPPKKKAEQDTAEQPNRGV</sequence>
<evidence type="ECO:0000313" key="5">
    <source>
        <dbReference type="EMBL" id="MBC8544596.1"/>
    </source>
</evidence>
<feature type="coiled-coil region" evidence="2">
    <location>
        <begin position="29"/>
        <end position="56"/>
    </location>
</feature>
<name>A0A926I2Z3_9FIRM</name>
<feature type="compositionally biased region" description="Basic and acidic residues" evidence="3">
    <location>
        <begin position="67"/>
        <end position="76"/>
    </location>
</feature>
<keyword evidence="5" id="KW-0378">Hydrolase</keyword>
<dbReference type="AlphaFoldDB" id="A0A926I2Z3"/>
<feature type="region of interest" description="Disordered" evidence="3">
    <location>
        <begin position="67"/>
        <end position="113"/>
    </location>
</feature>
<dbReference type="CDD" id="cd06530">
    <property type="entry name" value="S26_SPase_I"/>
    <property type="match status" value="1"/>
</dbReference>
<protein>
    <recommendedName>
        <fullName evidence="1">Signal peptidase I</fullName>
        <ecNumber evidence="1">3.4.21.89</ecNumber>
    </recommendedName>
</protein>
<evidence type="ECO:0000256" key="4">
    <source>
        <dbReference type="SAM" id="Phobius"/>
    </source>
</evidence>
<feature type="transmembrane region" description="Helical" evidence="4">
    <location>
        <begin position="121"/>
        <end position="141"/>
    </location>
</feature>
<keyword evidence="4" id="KW-0472">Membrane</keyword>